<comment type="caution">
    <text evidence="1">The sequence shown here is derived from an EMBL/GenBank/DDBJ whole genome shotgun (WGS) entry which is preliminary data.</text>
</comment>
<proteinExistence type="predicted"/>
<organism evidence="1">
    <name type="scientific">Sesamum angustifolium</name>
    <dbReference type="NCBI Taxonomy" id="2727405"/>
    <lineage>
        <taxon>Eukaryota</taxon>
        <taxon>Viridiplantae</taxon>
        <taxon>Streptophyta</taxon>
        <taxon>Embryophyta</taxon>
        <taxon>Tracheophyta</taxon>
        <taxon>Spermatophyta</taxon>
        <taxon>Magnoliopsida</taxon>
        <taxon>eudicotyledons</taxon>
        <taxon>Gunneridae</taxon>
        <taxon>Pentapetalae</taxon>
        <taxon>asterids</taxon>
        <taxon>lamiids</taxon>
        <taxon>Lamiales</taxon>
        <taxon>Pedaliaceae</taxon>
        <taxon>Sesamum</taxon>
    </lineage>
</organism>
<gene>
    <name evidence="1" type="ORF">Sangu_1664200</name>
</gene>
<sequence length="63" mass="7272">MAEQNLDRNSIVLDIKEELNELPSRYSRPSIFKVDDYLRSGGWDNVYDPEIVAMVLIIMGKLT</sequence>
<name>A0AAW2MI56_9LAMI</name>
<reference evidence="1" key="1">
    <citation type="submission" date="2020-06" db="EMBL/GenBank/DDBJ databases">
        <authorList>
            <person name="Li T."/>
            <person name="Hu X."/>
            <person name="Zhang T."/>
            <person name="Song X."/>
            <person name="Zhang H."/>
            <person name="Dai N."/>
            <person name="Sheng W."/>
            <person name="Hou X."/>
            <person name="Wei L."/>
        </authorList>
    </citation>
    <scope>NUCLEOTIDE SEQUENCE</scope>
    <source>
        <strain evidence="1">G01</strain>
        <tissue evidence="1">Leaf</tissue>
    </source>
</reference>
<protein>
    <submittedName>
        <fullName evidence="1">Uncharacterized protein</fullName>
    </submittedName>
</protein>
<accession>A0AAW2MI56</accession>
<dbReference type="EMBL" id="JACGWK010000010">
    <property type="protein sequence ID" value="KAL0331187.1"/>
    <property type="molecule type" value="Genomic_DNA"/>
</dbReference>
<dbReference type="AlphaFoldDB" id="A0AAW2MI56"/>
<evidence type="ECO:0000313" key="1">
    <source>
        <dbReference type="EMBL" id="KAL0331187.1"/>
    </source>
</evidence>
<reference evidence="1" key="2">
    <citation type="journal article" date="2024" name="Plant">
        <title>Genomic evolution and insights into agronomic trait innovations of Sesamum species.</title>
        <authorList>
            <person name="Miao H."/>
            <person name="Wang L."/>
            <person name="Qu L."/>
            <person name="Liu H."/>
            <person name="Sun Y."/>
            <person name="Le M."/>
            <person name="Wang Q."/>
            <person name="Wei S."/>
            <person name="Zheng Y."/>
            <person name="Lin W."/>
            <person name="Duan Y."/>
            <person name="Cao H."/>
            <person name="Xiong S."/>
            <person name="Wang X."/>
            <person name="Wei L."/>
            <person name="Li C."/>
            <person name="Ma Q."/>
            <person name="Ju M."/>
            <person name="Zhao R."/>
            <person name="Li G."/>
            <person name="Mu C."/>
            <person name="Tian Q."/>
            <person name="Mei H."/>
            <person name="Zhang T."/>
            <person name="Gao T."/>
            <person name="Zhang H."/>
        </authorList>
    </citation>
    <scope>NUCLEOTIDE SEQUENCE</scope>
    <source>
        <strain evidence="1">G01</strain>
    </source>
</reference>